<evidence type="ECO:0000256" key="2">
    <source>
        <dbReference type="SAM" id="Phobius"/>
    </source>
</evidence>
<protein>
    <submittedName>
        <fullName evidence="3">SpdD-like protein</fullName>
    </submittedName>
</protein>
<dbReference type="Proteomes" id="UP001166784">
    <property type="component" value="Unassembled WGS sequence"/>
</dbReference>
<reference evidence="3" key="1">
    <citation type="submission" date="2022-03" db="EMBL/GenBank/DDBJ databases">
        <authorList>
            <person name="Santos J.D.N."/>
            <person name="Kallscheuer N."/>
            <person name="Jogler C."/>
            <person name="Lage O.M."/>
        </authorList>
    </citation>
    <scope>NUCLEOTIDE SEQUENCE</scope>
    <source>
        <strain evidence="3">M600PL45_2</strain>
    </source>
</reference>
<dbReference type="RefSeq" id="WP_241059869.1">
    <property type="nucleotide sequence ID" value="NZ_JAKWJU010000002.1"/>
</dbReference>
<accession>A0ABS9SZ01</accession>
<sequence>MFRPKYPTTPVPTAPASPTVVTSNDVHRTYETAPVSLPAAPRRTVQLTPGAVAAVVGGGAAVALIIAAVLVALLLAVAVTAVSVTMCAVVLRSLLNSQHKRY</sequence>
<keyword evidence="2" id="KW-1133">Transmembrane helix</keyword>
<keyword evidence="2" id="KW-0812">Transmembrane</keyword>
<gene>
    <name evidence="3" type="ORF">MMA15_13780</name>
</gene>
<keyword evidence="2" id="KW-0472">Membrane</keyword>
<feature type="region of interest" description="Disordered" evidence="1">
    <location>
        <begin position="1"/>
        <end position="23"/>
    </location>
</feature>
<evidence type="ECO:0000256" key="1">
    <source>
        <dbReference type="SAM" id="MobiDB-lite"/>
    </source>
</evidence>
<feature type="transmembrane region" description="Helical" evidence="2">
    <location>
        <begin position="51"/>
        <end position="70"/>
    </location>
</feature>
<feature type="transmembrane region" description="Helical" evidence="2">
    <location>
        <begin position="76"/>
        <end position="95"/>
    </location>
</feature>
<reference evidence="3" key="2">
    <citation type="journal article" date="2023" name="Int. J. Syst. Evol. Microbiol.">
        <title>Streptomyces marispadix sp. nov., isolated from marine beach sediment of the Northern Coast of Portugal.</title>
        <authorList>
            <person name="dos Santos J.D.N."/>
            <person name="Vitorino I.R."/>
            <person name="Kallscheuer N."/>
            <person name="Srivastava A."/>
            <person name="Krautwurst S."/>
            <person name="Marz M."/>
            <person name="Jogler C."/>
            <person name="Lobo Da Cunha A."/>
            <person name="Catita J."/>
            <person name="Goncalves H."/>
            <person name="Gonzalez I."/>
            <person name="Reyes F."/>
            <person name="Lage O.M."/>
        </authorList>
    </citation>
    <scope>NUCLEOTIDE SEQUENCE</scope>
    <source>
        <strain evidence="3">M600PL45_2</strain>
    </source>
</reference>
<name>A0ABS9SZ01_9ACTN</name>
<proteinExistence type="predicted"/>
<dbReference type="EMBL" id="JAKWJU010000002">
    <property type="protein sequence ID" value="MCH6161428.1"/>
    <property type="molecule type" value="Genomic_DNA"/>
</dbReference>
<evidence type="ECO:0000313" key="3">
    <source>
        <dbReference type="EMBL" id="MCH6161428.1"/>
    </source>
</evidence>
<evidence type="ECO:0000313" key="4">
    <source>
        <dbReference type="Proteomes" id="UP001166784"/>
    </source>
</evidence>
<keyword evidence="4" id="KW-1185">Reference proteome</keyword>
<organism evidence="3 4">
    <name type="scientific">Streptomyces marispadix</name>
    <dbReference type="NCBI Taxonomy" id="2922868"/>
    <lineage>
        <taxon>Bacteria</taxon>
        <taxon>Bacillati</taxon>
        <taxon>Actinomycetota</taxon>
        <taxon>Actinomycetes</taxon>
        <taxon>Kitasatosporales</taxon>
        <taxon>Streptomycetaceae</taxon>
        <taxon>Streptomyces</taxon>
    </lineage>
</organism>
<comment type="caution">
    <text evidence="3">The sequence shown here is derived from an EMBL/GenBank/DDBJ whole genome shotgun (WGS) entry which is preliminary data.</text>
</comment>